<feature type="region of interest" description="Disordered" evidence="1">
    <location>
        <begin position="307"/>
        <end position="346"/>
    </location>
</feature>
<protein>
    <submittedName>
        <fullName evidence="2">Alstrom syndrome protein 1</fullName>
    </submittedName>
</protein>
<dbReference type="PANTHER" id="PTHR21553:SF22">
    <property type="entry name" value="CENTROSOME-ASSOCIATED PROTEIN ALMS1"/>
    <property type="match status" value="1"/>
</dbReference>
<proteinExistence type="predicted"/>
<organism evidence="2 3">
    <name type="scientific">Calypte anna</name>
    <name type="common">Anna's hummingbird</name>
    <name type="synonym">Archilochus anna</name>
    <dbReference type="NCBI Taxonomy" id="9244"/>
    <lineage>
        <taxon>Eukaryota</taxon>
        <taxon>Metazoa</taxon>
        <taxon>Chordata</taxon>
        <taxon>Craniata</taxon>
        <taxon>Vertebrata</taxon>
        <taxon>Euteleostomi</taxon>
        <taxon>Archelosauria</taxon>
        <taxon>Archosauria</taxon>
        <taxon>Dinosauria</taxon>
        <taxon>Saurischia</taxon>
        <taxon>Theropoda</taxon>
        <taxon>Coelurosauria</taxon>
        <taxon>Aves</taxon>
        <taxon>Neognathae</taxon>
        <taxon>Neoaves</taxon>
        <taxon>Strisores</taxon>
        <taxon>Apodiformes</taxon>
        <taxon>Trochilidae</taxon>
        <taxon>Calypte</taxon>
    </lineage>
</organism>
<dbReference type="AlphaFoldDB" id="A0A091HR65"/>
<feature type="compositionally biased region" description="Basic and acidic residues" evidence="1">
    <location>
        <begin position="325"/>
        <end position="346"/>
    </location>
</feature>
<feature type="region of interest" description="Disordered" evidence="1">
    <location>
        <begin position="153"/>
        <end position="185"/>
    </location>
</feature>
<name>A0A091HR65_CALAN</name>
<evidence type="ECO:0000313" key="3">
    <source>
        <dbReference type="Proteomes" id="UP000054308"/>
    </source>
</evidence>
<evidence type="ECO:0000256" key="1">
    <source>
        <dbReference type="SAM" id="MobiDB-lite"/>
    </source>
</evidence>
<feature type="non-terminal residue" evidence="2">
    <location>
        <position position="1"/>
    </location>
</feature>
<feature type="compositionally biased region" description="Polar residues" evidence="1">
    <location>
        <begin position="312"/>
        <end position="324"/>
    </location>
</feature>
<feature type="compositionally biased region" description="Low complexity" evidence="1">
    <location>
        <begin position="153"/>
        <end position="170"/>
    </location>
</feature>
<dbReference type="PANTHER" id="PTHR21553">
    <property type="entry name" value="ALMS1-RELATED"/>
    <property type="match status" value="1"/>
</dbReference>
<dbReference type="EMBL" id="KL217790">
    <property type="protein sequence ID" value="KFO98773.1"/>
    <property type="molecule type" value="Genomic_DNA"/>
</dbReference>
<dbReference type="Proteomes" id="UP000054308">
    <property type="component" value="Unassembled WGS sequence"/>
</dbReference>
<sequence length="346" mass="36890">PIATTPPLGAWREESSSHSSSETQASVTSGISLGEAICQKTAVAWGTESWYQLPAEVDASCLAAASVTKLSLTCDRNDLTECPTLEEGALPSAEASQRQYPGGAAHGLLLDIQDSQCSPCFPLLMYSTPGQRLSDETLLQHSEMDFIPLRGVSDASAASEEPSKPSPSHEFVSWTDGESPSGAPSDFCTLSQHPFSFRDVEPFGASCSDCSSQPTSSSGQQLVNQEAVGGCENDTKEKALIPQASHSLANATSEGLLSKANSLKQVEAALTTQTCGMPVTDDSFSCDNQVPAALFELSEEEKRFLRHEEFSSSENSSCKTALSKNSEKREREVEKGKVKMAESESE</sequence>
<dbReference type="GO" id="GO:0046599">
    <property type="term" value="P:regulation of centriole replication"/>
    <property type="evidence" value="ECO:0007669"/>
    <property type="project" value="TreeGrafter"/>
</dbReference>
<dbReference type="GO" id="GO:0005829">
    <property type="term" value="C:cytosol"/>
    <property type="evidence" value="ECO:0007669"/>
    <property type="project" value="TreeGrafter"/>
</dbReference>
<dbReference type="GO" id="GO:0005813">
    <property type="term" value="C:centrosome"/>
    <property type="evidence" value="ECO:0007669"/>
    <property type="project" value="TreeGrafter"/>
</dbReference>
<dbReference type="GO" id="GO:0005814">
    <property type="term" value="C:centriole"/>
    <property type="evidence" value="ECO:0007669"/>
    <property type="project" value="TreeGrafter"/>
</dbReference>
<feature type="non-terminal residue" evidence="2">
    <location>
        <position position="346"/>
    </location>
</feature>
<reference evidence="2 3" key="1">
    <citation type="submission" date="2014-04" db="EMBL/GenBank/DDBJ databases">
        <title>Genome evolution of avian class.</title>
        <authorList>
            <person name="Zhang G."/>
            <person name="Li C."/>
        </authorList>
    </citation>
    <scope>NUCLEOTIDE SEQUENCE [LARGE SCALE GENOMIC DNA]</scope>
    <source>
        <strain evidence="2">BGI_N300</strain>
    </source>
</reference>
<evidence type="ECO:0000313" key="2">
    <source>
        <dbReference type="EMBL" id="KFO98773.1"/>
    </source>
</evidence>
<gene>
    <name evidence="2" type="ORF">N300_14885</name>
</gene>
<dbReference type="GO" id="GO:0008017">
    <property type="term" value="F:microtubule binding"/>
    <property type="evidence" value="ECO:0007669"/>
    <property type="project" value="TreeGrafter"/>
</dbReference>
<accession>A0A091HR65</accession>
<keyword evidence="3" id="KW-1185">Reference proteome</keyword>
<dbReference type="STRING" id="9244.A0A091HR65"/>
<feature type="region of interest" description="Disordered" evidence="1">
    <location>
        <begin position="1"/>
        <end position="27"/>
    </location>
</feature>